<evidence type="ECO:0000256" key="2">
    <source>
        <dbReference type="SAM" id="SignalP"/>
    </source>
</evidence>
<evidence type="ECO:0000313" key="4">
    <source>
        <dbReference type="Proteomes" id="UP000007819"/>
    </source>
</evidence>
<reference evidence="4" key="1">
    <citation type="submission" date="2010-06" db="EMBL/GenBank/DDBJ databases">
        <authorList>
            <person name="Jiang H."/>
            <person name="Abraham K."/>
            <person name="Ali S."/>
            <person name="Alsbrooks S.L."/>
            <person name="Anim B.N."/>
            <person name="Anosike U.S."/>
            <person name="Attaway T."/>
            <person name="Bandaranaike D.P."/>
            <person name="Battles P.K."/>
            <person name="Bell S.N."/>
            <person name="Bell A.V."/>
            <person name="Beltran B."/>
            <person name="Bickham C."/>
            <person name="Bustamante Y."/>
            <person name="Caleb T."/>
            <person name="Canada A."/>
            <person name="Cardenas V."/>
            <person name="Carter K."/>
            <person name="Chacko J."/>
            <person name="Chandrabose M.N."/>
            <person name="Chavez D."/>
            <person name="Chavez A."/>
            <person name="Chen L."/>
            <person name="Chu H.-S."/>
            <person name="Claassen K.J."/>
            <person name="Cockrell R."/>
            <person name="Collins M."/>
            <person name="Cooper J.A."/>
            <person name="Cree A."/>
            <person name="Curry S.M."/>
            <person name="Da Y."/>
            <person name="Dao M.D."/>
            <person name="Das B."/>
            <person name="Davila M.-L."/>
            <person name="Davy-Carroll L."/>
            <person name="Denson S."/>
            <person name="Dinh H."/>
            <person name="Ebong V.E."/>
            <person name="Edwards J.R."/>
            <person name="Egan A."/>
            <person name="El-Daye J."/>
            <person name="Escobedo L."/>
            <person name="Fernandez S."/>
            <person name="Fernando P.R."/>
            <person name="Flagg N."/>
            <person name="Forbes L.D."/>
            <person name="Fowler R.G."/>
            <person name="Fu Q."/>
            <person name="Gabisi R.A."/>
            <person name="Ganer J."/>
            <person name="Garbino Pronczuk A."/>
            <person name="Garcia R.M."/>
            <person name="Garner T."/>
            <person name="Garrett T.E."/>
            <person name="Gonzalez D.A."/>
            <person name="Hamid H."/>
            <person name="Hawkins E.S."/>
            <person name="Hirani K."/>
            <person name="Hogues M.E."/>
            <person name="Hollins B."/>
            <person name="Hsiao C.-H."/>
            <person name="Jabil R."/>
            <person name="James M.L."/>
            <person name="Jhangiani S.N."/>
            <person name="Johnson B."/>
            <person name="Johnson Q."/>
            <person name="Joshi V."/>
            <person name="Kalu J.B."/>
            <person name="Kam C."/>
            <person name="Kashfia A."/>
            <person name="Keebler J."/>
            <person name="Kisamo H."/>
            <person name="Kovar C.L."/>
            <person name="Lago L.A."/>
            <person name="Lai C.-Y."/>
            <person name="Laidlaw J."/>
            <person name="Lara F."/>
            <person name="Le T.-K."/>
            <person name="Lee S.L."/>
            <person name="Legall F.H."/>
            <person name="Lemon S.J."/>
            <person name="Lewis L.R."/>
            <person name="Li B."/>
            <person name="Liu Y."/>
            <person name="Liu Y.-S."/>
            <person name="Lopez J."/>
            <person name="Lozado R.J."/>
            <person name="Lu J."/>
            <person name="Madu R.C."/>
            <person name="Maheshwari M."/>
            <person name="Maheshwari R."/>
            <person name="Malloy K."/>
            <person name="Martinez E."/>
            <person name="Mathew T."/>
            <person name="Mercado I.C."/>
            <person name="Mercado C."/>
            <person name="Meyer B."/>
            <person name="Montgomery K."/>
            <person name="Morgan M.B."/>
            <person name="Munidasa M."/>
            <person name="Nazareth L.V."/>
            <person name="Nelson J."/>
            <person name="Ng B.M."/>
            <person name="Nguyen N.B."/>
            <person name="Nguyen P.Q."/>
            <person name="Nguyen T."/>
            <person name="Obregon M."/>
            <person name="Okwuonu G.O."/>
            <person name="Onwere C.G."/>
            <person name="Orozco G."/>
            <person name="Parra A."/>
            <person name="Patel S."/>
            <person name="Patil S."/>
            <person name="Perez A."/>
            <person name="Perez Y."/>
            <person name="Pham C."/>
            <person name="Primus E.L."/>
            <person name="Pu L.-L."/>
            <person name="Puazo M."/>
            <person name="Qin X."/>
            <person name="Quiroz J.B."/>
            <person name="Reese J."/>
            <person name="Richards S."/>
            <person name="Rives C.M."/>
            <person name="Robberts R."/>
            <person name="Ruiz S.J."/>
            <person name="Ruiz M.J."/>
            <person name="Santibanez J."/>
            <person name="Schneider B.W."/>
            <person name="Sisson I."/>
            <person name="Smith M."/>
            <person name="Sodergren E."/>
            <person name="Song X.-Z."/>
            <person name="Song B.B."/>
            <person name="Summersgill H."/>
            <person name="Thelus R."/>
            <person name="Thornton R.D."/>
            <person name="Trejos Z.Y."/>
            <person name="Usmani K."/>
            <person name="Vattathil S."/>
            <person name="Villasana D."/>
            <person name="Walker D.L."/>
            <person name="Wang S."/>
            <person name="Wang K."/>
            <person name="White C.S."/>
            <person name="Williams A.C."/>
            <person name="Williamson J."/>
            <person name="Wilson K."/>
            <person name="Woghiren I.O."/>
            <person name="Woodworth J.R."/>
            <person name="Worley K.C."/>
            <person name="Wright R.A."/>
            <person name="Wu W."/>
            <person name="Young L."/>
            <person name="Zhang L."/>
            <person name="Zhang J."/>
            <person name="Zhu Y."/>
            <person name="Muzny D.M."/>
            <person name="Weinstock G."/>
            <person name="Gibbs R.A."/>
        </authorList>
    </citation>
    <scope>NUCLEOTIDE SEQUENCE [LARGE SCALE GENOMIC DNA]</scope>
    <source>
        <strain evidence="4">LSR1</strain>
    </source>
</reference>
<accession>A0A8R2NMG6</accession>
<feature type="signal peptide" evidence="2">
    <location>
        <begin position="1"/>
        <end position="27"/>
    </location>
</feature>
<organism evidence="3 4">
    <name type="scientific">Acyrthosiphon pisum</name>
    <name type="common">Pea aphid</name>
    <dbReference type="NCBI Taxonomy" id="7029"/>
    <lineage>
        <taxon>Eukaryota</taxon>
        <taxon>Metazoa</taxon>
        <taxon>Ecdysozoa</taxon>
        <taxon>Arthropoda</taxon>
        <taxon>Hexapoda</taxon>
        <taxon>Insecta</taxon>
        <taxon>Pterygota</taxon>
        <taxon>Neoptera</taxon>
        <taxon>Paraneoptera</taxon>
        <taxon>Hemiptera</taxon>
        <taxon>Sternorrhyncha</taxon>
        <taxon>Aphidomorpha</taxon>
        <taxon>Aphidoidea</taxon>
        <taxon>Aphididae</taxon>
        <taxon>Macrosiphini</taxon>
        <taxon>Acyrthosiphon</taxon>
    </lineage>
</organism>
<dbReference type="Proteomes" id="UP000007819">
    <property type="component" value="Chromosome A1"/>
</dbReference>
<dbReference type="EnsemblMetazoa" id="XM_029487479.1">
    <property type="protein sequence ID" value="XP_029343339.1"/>
    <property type="gene ID" value="LOC100571087"/>
</dbReference>
<reference evidence="3" key="2">
    <citation type="submission" date="2022-06" db="UniProtKB">
        <authorList>
            <consortium name="EnsemblMetazoa"/>
        </authorList>
    </citation>
    <scope>IDENTIFICATION</scope>
</reference>
<proteinExistence type="predicted"/>
<sequence>MSSRLFKSNVILLVLYIGMTFFHNSSQKNDGGVLSKIKAVLPSRCFSSPKNVEEKHRNHRVNYPPTGGATSNSHSHSQDHDNGHNESGSDGGLGTAAAAGYVSSYDAGGYGHGGGGDSGGGGFGGGEGGGGGGGEG</sequence>
<feature type="chain" id="PRO_5036272662" evidence="2">
    <location>
        <begin position="28"/>
        <end position="136"/>
    </location>
</feature>
<keyword evidence="2" id="KW-0732">Signal</keyword>
<evidence type="ECO:0000313" key="3">
    <source>
        <dbReference type="EnsemblMetazoa" id="XP_029343339.1"/>
    </source>
</evidence>
<protein>
    <submittedName>
        <fullName evidence="3">Uncharacterized protein</fullName>
    </submittedName>
</protein>
<name>A0A8R2NMG6_ACYPI</name>
<dbReference type="AlphaFoldDB" id="A0A8R2NMG6"/>
<dbReference type="RefSeq" id="XP_029343339.1">
    <property type="nucleotide sequence ID" value="XM_029487479.1"/>
</dbReference>
<feature type="region of interest" description="Disordered" evidence="1">
    <location>
        <begin position="45"/>
        <end position="95"/>
    </location>
</feature>
<dbReference type="GeneID" id="100571087"/>
<dbReference type="EnsemblMetazoa" id="XM_029487478.1">
    <property type="protein sequence ID" value="XP_029343338.1"/>
    <property type="gene ID" value="LOC100571087"/>
</dbReference>
<evidence type="ECO:0000256" key="1">
    <source>
        <dbReference type="SAM" id="MobiDB-lite"/>
    </source>
</evidence>
<keyword evidence="4" id="KW-1185">Reference proteome</keyword>
<feature type="region of interest" description="Disordered" evidence="1">
    <location>
        <begin position="109"/>
        <end position="136"/>
    </location>
</feature>
<dbReference type="RefSeq" id="XP_029343338.1">
    <property type="nucleotide sequence ID" value="XM_029487478.1"/>
</dbReference>